<dbReference type="STRING" id="1122124.GCA_000423165_00004"/>
<dbReference type="Proteomes" id="UP000287022">
    <property type="component" value="Unassembled WGS sequence"/>
</dbReference>
<keyword evidence="2" id="KW-1185">Reference proteome</keyword>
<dbReference type="SUPFAM" id="SSF52540">
    <property type="entry name" value="P-loop containing nucleoside triphosphate hydrolases"/>
    <property type="match status" value="1"/>
</dbReference>
<accession>A0A432ZAZ5</accession>
<comment type="caution">
    <text evidence="1">The sequence shown here is derived from an EMBL/GenBank/DDBJ whole genome shotgun (WGS) entry which is preliminary data.</text>
</comment>
<name>A0A432ZAZ5_9GAMM</name>
<evidence type="ECO:0000313" key="2">
    <source>
        <dbReference type="Proteomes" id="UP000287022"/>
    </source>
</evidence>
<dbReference type="RefSeq" id="WP_026861110.1">
    <property type="nucleotide sequence ID" value="NZ_JAHVIQ010000001.1"/>
</dbReference>
<protein>
    <recommendedName>
        <fullName evidence="3">Translesion DNA synthesis-associated protein ImuA</fullName>
    </recommendedName>
</protein>
<sequence length="213" mass="24297">MAHPLQELVHKGWLWQGREATEQLAPEQFIDSGWPDLNRRLGGGWLRGAVHELQVRCHFQGELALLMPTLVAQQKPCLWVNPPAMPYWPGLAHRQLARAPLWLQERDPKLALWAIEQALKSETLGIVVAWLNKPEAAVVRRLQQVAAKHDQLVFIVTAWQASTEARAYVNRLQLDWQNESLQIAILKRRAGWPLPAFPCAVSSFLPPRRQRSA</sequence>
<evidence type="ECO:0008006" key="3">
    <source>
        <dbReference type="Google" id="ProtNLM"/>
    </source>
</evidence>
<reference evidence="2" key="1">
    <citation type="journal article" date="2018" name="Front. Microbiol.">
        <title>Genome-Based Analysis Reveals the Taxonomy and Diversity of the Family Idiomarinaceae.</title>
        <authorList>
            <person name="Liu Y."/>
            <person name="Lai Q."/>
            <person name="Shao Z."/>
        </authorList>
    </citation>
    <scope>NUCLEOTIDE SEQUENCE [LARGE SCALE GENOMIC DNA]</scope>
    <source>
        <strain evidence="2">c121</strain>
    </source>
</reference>
<dbReference type="Gene3D" id="3.40.50.300">
    <property type="entry name" value="P-loop containing nucleotide triphosphate hydrolases"/>
    <property type="match status" value="1"/>
</dbReference>
<dbReference type="AlphaFoldDB" id="A0A432ZAZ5"/>
<gene>
    <name evidence="1" type="ORF">CWI80_07060</name>
</gene>
<dbReference type="EMBL" id="PIQE01000001">
    <property type="protein sequence ID" value="RUO75079.1"/>
    <property type="molecule type" value="Genomic_DNA"/>
</dbReference>
<proteinExistence type="predicted"/>
<dbReference type="InterPro" id="IPR027417">
    <property type="entry name" value="P-loop_NTPase"/>
</dbReference>
<evidence type="ECO:0000313" key="1">
    <source>
        <dbReference type="EMBL" id="RUO75079.1"/>
    </source>
</evidence>
<organism evidence="1 2">
    <name type="scientific">Pseudidiomarina sediminum</name>
    <dbReference type="NCBI Taxonomy" id="431675"/>
    <lineage>
        <taxon>Bacteria</taxon>
        <taxon>Pseudomonadati</taxon>
        <taxon>Pseudomonadota</taxon>
        <taxon>Gammaproteobacteria</taxon>
        <taxon>Alteromonadales</taxon>
        <taxon>Idiomarinaceae</taxon>
        <taxon>Pseudidiomarina</taxon>
    </lineage>
</organism>